<dbReference type="RefSeq" id="WP_098503183.1">
    <property type="nucleotide sequence ID" value="NZ_PDJQ01000001.1"/>
</dbReference>
<sequence length="224" mass="24313">MTASADGTIHVLLADDHDLVRQGLKAALRGHPEFTVVAEARDGQEAVREAKRTNPDLVVLDVRMPKLNGIEACREIRSAVPGANVLMLTSYSDEEAVMQAIVAGASGFMLKDVKTDDLIAAMRIVGRGGKTLDPASSAAVIEQIRRGNIVTEEDRLAAQLTERELKILDLIAEGLTNREIGEQLYLSEKTVKHHVSDILSKLGMTRRVEAAGFAIRRAARKPQG</sequence>
<keyword evidence="9" id="KW-1185">Reference proteome</keyword>
<dbReference type="SMART" id="SM00448">
    <property type="entry name" value="REC"/>
    <property type="match status" value="1"/>
</dbReference>
<feature type="modified residue" description="4-aspartylphosphate" evidence="5">
    <location>
        <position position="61"/>
    </location>
</feature>
<dbReference type="Pfam" id="PF00072">
    <property type="entry name" value="Response_reg"/>
    <property type="match status" value="1"/>
</dbReference>
<dbReference type="AlphaFoldDB" id="A0A2A9HCQ4"/>
<keyword evidence="3" id="KW-0238">DNA-binding</keyword>
<reference evidence="8 9" key="1">
    <citation type="submission" date="2017-09" db="EMBL/GenBank/DDBJ databases">
        <title>Sequencing the genomes of two abundant thermophiles in Great Basin hot springs: Thermocrinis jamiesonii and novel Chloroflexi Thermoflexus hugenholtzii.</title>
        <authorList>
            <person name="Hedlund B."/>
        </authorList>
    </citation>
    <scope>NUCLEOTIDE SEQUENCE [LARGE SCALE GENOMIC DNA]</scope>
    <source>
        <strain evidence="8 9">G233</strain>
    </source>
</reference>
<dbReference type="PRINTS" id="PR00038">
    <property type="entry name" value="HTHLUXR"/>
</dbReference>
<dbReference type="CDD" id="cd06170">
    <property type="entry name" value="LuxR_C_like"/>
    <property type="match status" value="1"/>
</dbReference>
<feature type="domain" description="Response regulatory" evidence="7">
    <location>
        <begin position="10"/>
        <end position="126"/>
    </location>
</feature>
<organism evidence="8 9">
    <name type="scientific">Tepidiforma thermophila (strain KCTC 52669 / CGMCC 1.13589 / G233)</name>
    <dbReference type="NCBI Taxonomy" id="2761530"/>
    <lineage>
        <taxon>Bacteria</taxon>
        <taxon>Bacillati</taxon>
        <taxon>Chloroflexota</taxon>
        <taxon>Tepidiformia</taxon>
        <taxon>Tepidiformales</taxon>
        <taxon>Tepidiformaceae</taxon>
        <taxon>Tepidiforma</taxon>
    </lineage>
</organism>
<comment type="caution">
    <text evidence="8">The sequence shown here is derived from an EMBL/GenBank/DDBJ whole genome shotgun (WGS) entry which is preliminary data.</text>
</comment>
<dbReference type="EMBL" id="PDJQ01000001">
    <property type="protein sequence ID" value="PFG73744.1"/>
    <property type="molecule type" value="Genomic_DNA"/>
</dbReference>
<dbReference type="Gene3D" id="3.40.50.2300">
    <property type="match status" value="1"/>
</dbReference>
<dbReference type="SUPFAM" id="SSF46894">
    <property type="entry name" value="C-terminal effector domain of the bipartite response regulators"/>
    <property type="match status" value="1"/>
</dbReference>
<name>A0A2A9HCQ4_TEPT2</name>
<dbReference type="InterPro" id="IPR001789">
    <property type="entry name" value="Sig_transdc_resp-reg_receiver"/>
</dbReference>
<keyword evidence="2" id="KW-0805">Transcription regulation</keyword>
<dbReference type="Proteomes" id="UP000223071">
    <property type="component" value="Unassembled WGS sequence"/>
</dbReference>
<gene>
    <name evidence="8" type="ORF">A9A59_0947</name>
</gene>
<dbReference type="InterPro" id="IPR039420">
    <property type="entry name" value="WalR-like"/>
</dbReference>
<dbReference type="InterPro" id="IPR058245">
    <property type="entry name" value="NreC/VraR/RcsB-like_REC"/>
</dbReference>
<dbReference type="Pfam" id="PF00196">
    <property type="entry name" value="GerE"/>
    <property type="match status" value="1"/>
</dbReference>
<evidence type="ECO:0000256" key="2">
    <source>
        <dbReference type="ARBA" id="ARBA00023015"/>
    </source>
</evidence>
<evidence type="ECO:0000256" key="1">
    <source>
        <dbReference type="ARBA" id="ARBA00022553"/>
    </source>
</evidence>
<protein>
    <submittedName>
        <fullName evidence="8">LuxR family two component transcriptional regulator</fullName>
    </submittedName>
</protein>
<dbReference type="SMART" id="SM00421">
    <property type="entry name" value="HTH_LUXR"/>
    <property type="match status" value="1"/>
</dbReference>
<accession>A0A2A9HCQ4</accession>
<dbReference type="PROSITE" id="PS50110">
    <property type="entry name" value="RESPONSE_REGULATORY"/>
    <property type="match status" value="1"/>
</dbReference>
<evidence type="ECO:0000256" key="5">
    <source>
        <dbReference type="PROSITE-ProRule" id="PRU00169"/>
    </source>
</evidence>
<dbReference type="InterPro" id="IPR000792">
    <property type="entry name" value="Tscrpt_reg_LuxR_C"/>
</dbReference>
<evidence type="ECO:0000313" key="9">
    <source>
        <dbReference type="Proteomes" id="UP000223071"/>
    </source>
</evidence>
<evidence type="ECO:0000259" key="6">
    <source>
        <dbReference type="PROSITE" id="PS50043"/>
    </source>
</evidence>
<evidence type="ECO:0000256" key="4">
    <source>
        <dbReference type="ARBA" id="ARBA00023163"/>
    </source>
</evidence>
<evidence type="ECO:0000256" key="3">
    <source>
        <dbReference type="ARBA" id="ARBA00023125"/>
    </source>
</evidence>
<dbReference type="GO" id="GO:0000160">
    <property type="term" value="P:phosphorelay signal transduction system"/>
    <property type="evidence" value="ECO:0007669"/>
    <property type="project" value="InterPro"/>
</dbReference>
<feature type="domain" description="HTH luxR-type" evidence="6">
    <location>
        <begin position="153"/>
        <end position="218"/>
    </location>
</feature>
<dbReference type="InterPro" id="IPR016032">
    <property type="entry name" value="Sig_transdc_resp-reg_C-effctor"/>
</dbReference>
<proteinExistence type="predicted"/>
<dbReference type="InterPro" id="IPR011006">
    <property type="entry name" value="CheY-like_superfamily"/>
</dbReference>
<dbReference type="GO" id="GO:0003677">
    <property type="term" value="F:DNA binding"/>
    <property type="evidence" value="ECO:0007669"/>
    <property type="project" value="UniProtKB-KW"/>
</dbReference>
<dbReference type="GO" id="GO:0006355">
    <property type="term" value="P:regulation of DNA-templated transcription"/>
    <property type="evidence" value="ECO:0007669"/>
    <property type="project" value="InterPro"/>
</dbReference>
<keyword evidence="1 5" id="KW-0597">Phosphoprotein</keyword>
<dbReference type="PANTHER" id="PTHR43214:SF24">
    <property type="entry name" value="TRANSCRIPTIONAL REGULATORY PROTEIN NARL-RELATED"/>
    <property type="match status" value="1"/>
</dbReference>
<dbReference type="CDD" id="cd17535">
    <property type="entry name" value="REC_NarL-like"/>
    <property type="match status" value="1"/>
</dbReference>
<keyword evidence="4" id="KW-0804">Transcription</keyword>
<dbReference type="PANTHER" id="PTHR43214">
    <property type="entry name" value="TWO-COMPONENT RESPONSE REGULATOR"/>
    <property type="match status" value="1"/>
</dbReference>
<evidence type="ECO:0000259" key="7">
    <source>
        <dbReference type="PROSITE" id="PS50110"/>
    </source>
</evidence>
<dbReference type="SUPFAM" id="SSF52172">
    <property type="entry name" value="CheY-like"/>
    <property type="match status" value="1"/>
</dbReference>
<dbReference type="PROSITE" id="PS50043">
    <property type="entry name" value="HTH_LUXR_2"/>
    <property type="match status" value="1"/>
</dbReference>
<evidence type="ECO:0000313" key="8">
    <source>
        <dbReference type="EMBL" id="PFG73744.1"/>
    </source>
</evidence>